<keyword evidence="1" id="KW-1133">Transmembrane helix</keyword>
<dbReference type="Proteomes" id="UP000054928">
    <property type="component" value="Unassembled WGS sequence"/>
</dbReference>
<dbReference type="RefSeq" id="XP_024581447.1">
    <property type="nucleotide sequence ID" value="XM_024715784.1"/>
</dbReference>
<evidence type="ECO:0000256" key="1">
    <source>
        <dbReference type="SAM" id="Phobius"/>
    </source>
</evidence>
<evidence type="ECO:0000313" key="2">
    <source>
        <dbReference type="EMBL" id="CEG45078.1"/>
    </source>
</evidence>
<dbReference type="EMBL" id="CCYD01001538">
    <property type="protein sequence ID" value="CEG45078.1"/>
    <property type="molecule type" value="Genomic_DNA"/>
</dbReference>
<name>A0A0P1AVK6_PLAHL</name>
<proteinExistence type="predicted"/>
<accession>A0A0P1AVK6</accession>
<protein>
    <submittedName>
        <fullName evidence="2">Uncharacterized protein</fullName>
    </submittedName>
</protein>
<keyword evidence="1" id="KW-0472">Membrane</keyword>
<evidence type="ECO:0000313" key="3">
    <source>
        <dbReference type="Proteomes" id="UP000054928"/>
    </source>
</evidence>
<keyword evidence="1" id="KW-0812">Transmembrane</keyword>
<dbReference type="GeneID" id="36396459"/>
<keyword evidence="3" id="KW-1185">Reference proteome</keyword>
<dbReference type="AlphaFoldDB" id="A0A0P1AVK6"/>
<sequence>MRQLEKISVTFLTDAMTSRFINVITGIVLGMYKLFRLIVHEEACERSRAGIRLQNLVANAYLECHTQA</sequence>
<organism evidence="2 3">
    <name type="scientific">Plasmopara halstedii</name>
    <name type="common">Downy mildew of sunflower</name>
    <dbReference type="NCBI Taxonomy" id="4781"/>
    <lineage>
        <taxon>Eukaryota</taxon>
        <taxon>Sar</taxon>
        <taxon>Stramenopiles</taxon>
        <taxon>Oomycota</taxon>
        <taxon>Peronosporomycetes</taxon>
        <taxon>Peronosporales</taxon>
        <taxon>Peronosporaceae</taxon>
        <taxon>Plasmopara</taxon>
    </lineage>
</organism>
<feature type="transmembrane region" description="Helical" evidence="1">
    <location>
        <begin position="20"/>
        <end position="39"/>
    </location>
</feature>
<reference evidence="3" key="1">
    <citation type="submission" date="2014-09" db="EMBL/GenBank/DDBJ databases">
        <authorList>
            <person name="Sharma Rahul"/>
            <person name="Thines Marco"/>
        </authorList>
    </citation>
    <scope>NUCLEOTIDE SEQUENCE [LARGE SCALE GENOMIC DNA]</scope>
</reference>